<comment type="similarity">
    <text evidence="1">Belongs to the MreC family.</text>
</comment>
<dbReference type="Gene3D" id="2.40.10.350">
    <property type="entry name" value="Rod shape-determining protein MreC, domain 2"/>
    <property type="match status" value="1"/>
</dbReference>
<feature type="transmembrane region" description="Helical" evidence="6">
    <location>
        <begin position="20"/>
        <end position="42"/>
    </location>
</feature>
<keyword evidence="5" id="KW-0175">Coiled coil</keyword>
<dbReference type="InterPro" id="IPR007221">
    <property type="entry name" value="MreC"/>
</dbReference>
<evidence type="ECO:0000256" key="1">
    <source>
        <dbReference type="ARBA" id="ARBA00009369"/>
    </source>
</evidence>
<evidence type="ECO:0000256" key="4">
    <source>
        <dbReference type="ARBA" id="ARBA00032089"/>
    </source>
</evidence>
<evidence type="ECO:0000313" key="8">
    <source>
        <dbReference type="EMBL" id="WNO52437.1"/>
    </source>
</evidence>
<organism evidence="8 9">
    <name type="scientific">Stakelama saccharophila</name>
    <dbReference type="NCBI Taxonomy" id="3075605"/>
    <lineage>
        <taxon>Bacteria</taxon>
        <taxon>Pseudomonadati</taxon>
        <taxon>Pseudomonadota</taxon>
        <taxon>Alphaproteobacteria</taxon>
        <taxon>Sphingomonadales</taxon>
        <taxon>Sphingomonadaceae</taxon>
        <taxon>Stakelama</taxon>
    </lineage>
</organism>
<dbReference type="RefSeq" id="WP_313912879.1">
    <property type="nucleotide sequence ID" value="NZ_CP135076.1"/>
</dbReference>
<keyword evidence="6" id="KW-1133">Transmembrane helix</keyword>
<gene>
    <name evidence="8" type="primary">mreC</name>
    <name evidence="8" type="ORF">RPR59_08070</name>
</gene>
<keyword evidence="6" id="KW-0472">Membrane</keyword>
<sequence length="294" mass="31455">MATPRNRRPGFSRRAQYGLFLGYVLAGAGVFVAVILLLLSSFDPQAYGAVRGGLREVTTPVSSLFAGIRRGVSSIPASISDHFRTVSENRNLKQQLASLRTDVIEAQSLERENARLRRLLALRDRATRTVVAARLVSSSASSTRRYAILDAGRRQGVRASQPVRGPRGLIGRVLEAGPNSARVMLVLDPESIVPVRRVRDGLPAIIVGRGDGMVDVRAASIANAPFLAGDIFVTSGTGGIYPPDIPVARVARNARDTAVARVFASPDSSDFALVLDIFMPPSQSSPGTETDDQP</sequence>
<evidence type="ECO:0000313" key="9">
    <source>
        <dbReference type="Proteomes" id="UP001302249"/>
    </source>
</evidence>
<evidence type="ECO:0000256" key="3">
    <source>
        <dbReference type="ARBA" id="ARBA00022960"/>
    </source>
</evidence>
<dbReference type="InterPro" id="IPR042175">
    <property type="entry name" value="Cell/Rod_MreC_2"/>
</dbReference>
<dbReference type="PANTHER" id="PTHR34138:SF1">
    <property type="entry name" value="CELL SHAPE-DETERMINING PROTEIN MREC"/>
    <property type="match status" value="1"/>
</dbReference>
<dbReference type="InterPro" id="IPR042177">
    <property type="entry name" value="Cell/Rod_1"/>
</dbReference>
<keyword evidence="3" id="KW-0133">Cell shape</keyword>
<dbReference type="Gene3D" id="2.40.10.340">
    <property type="entry name" value="Rod shape-determining protein MreC, domain 1"/>
    <property type="match status" value="1"/>
</dbReference>
<accession>A0ABZ0B5F8</accession>
<evidence type="ECO:0000256" key="2">
    <source>
        <dbReference type="ARBA" id="ARBA00013855"/>
    </source>
</evidence>
<reference evidence="8 9" key="1">
    <citation type="submission" date="2023-09" db="EMBL/GenBank/DDBJ databases">
        <authorList>
            <person name="Rey-Velasco X."/>
        </authorList>
    </citation>
    <scope>NUCLEOTIDE SEQUENCE [LARGE SCALE GENOMIC DNA]</scope>
    <source>
        <strain evidence="8 9">W311</strain>
    </source>
</reference>
<dbReference type="Pfam" id="PF04085">
    <property type="entry name" value="MreC"/>
    <property type="match status" value="1"/>
</dbReference>
<dbReference type="Proteomes" id="UP001302249">
    <property type="component" value="Chromosome"/>
</dbReference>
<name>A0ABZ0B5F8_9SPHN</name>
<dbReference type="PANTHER" id="PTHR34138">
    <property type="entry name" value="CELL SHAPE-DETERMINING PROTEIN MREC"/>
    <property type="match status" value="1"/>
</dbReference>
<dbReference type="InterPro" id="IPR055342">
    <property type="entry name" value="MreC_beta-barrel_core"/>
</dbReference>
<keyword evidence="6" id="KW-0812">Transmembrane</keyword>
<feature type="coiled-coil region" evidence="5">
    <location>
        <begin position="89"/>
        <end position="129"/>
    </location>
</feature>
<evidence type="ECO:0000259" key="7">
    <source>
        <dbReference type="Pfam" id="PF04085"/>
    </source>
</evidence>
<feature type="domain" description="Rod shape-determining protein MreC beta-barrel core" evidence="7">
    <location>
        <begin position="136"/>
        <end position="259"/>
    </location>
</feature>
<protein>
    <recommendedName>
        <fullName evidence="2">Cell shape-determining protein MreC</fullName>
    </recommendedName>
    <alternativeName>
        <fullName evidence="4">Cell shape protein MreC</fullName>
    </alternativeName>
</protein>
<evidence type="ECO:0000256" key="6">
    <source>
        <dbReference type="SAM" id="Phobius"/>
    </source>
</evidence>
<proteinExistence type="inferred from homology"/>
<evidence type="ECO:0000256" key="5">
    <source>
        <dbReference type="SAM" id="Coils"/>
    </source>
</evidence>
<keyword evidence="9" id="KW-1185">Reference proteome</keyword>
<dbReference type="EMBL" id="CP135076">
    <property type="protein sequence ID" value="WNO52437.1"/>
    <property type="molecule type" value="Genomic_DNA"/>
</dbReference>